<dbReference type="PROSITE" id="PS51257">
    <property type="entry name" value="PROKAR_LIPOPROTEIN"/>
    <property type="match status" value="1"/>
</dbReference>
<dbReference type="Gene3D" id="2.170.150.60">
    <property type="match status" value="1"/>
</dbReference>
<protein>
    <recommendedName>
        <fullName evidence="2">Lantibiotic immunity protein Spa1 C-terminal domain-containing protein</fullName>
    </recommendedName>
</protein>
<proteinExistence type="predicted"/>
<feature type="chain" id="PRO_5039722667" description="Lantibiotic immunity protein Spa1 C-terminal domain-containing protein" evidence="1">
    <location>
        <begin position="21"/>
        <end position="147"/>
    </location>
</feature>
<dbReference type="InterPro" id="IPR040876">
    <property type="entry name" value="Spa1_C"/>
</dbReference>
<name>A0A7U3YIT6_GEOS0</name>
<gene>
    <name evidence="3" type="ORF">GY4MC1_3550</name>
</gene>
<evidence type="ECO:0000313" key="3">
    <source>
        <dbReference type="EMBL" id="ADP76194.1"/>
    </source>
</evidence>
<dbReference type="Pfam" id="PF18218">
    <property type="entry name" value="Spa1_C"/>
    <property type="match status" value="1"/>
</dbReference>
<feature type="domain" description="Lantibiotic immunity protein Spa1 C-terminal" evidence="2">
    <location>
        <begin position="46"/>
        <end position="143"/>
    </location>
</feature>
<sequence>MKIKNSILSLLLIASTSLGGCSLISELKHTASKNMAIDKRLPIYELNKQNFKEITYKDKTYIIQKSVIKPGSLQKPIGRVSQSITINEKNEMLSKKELRKVEILPNKKEEKRFHLNFGWVYSIKNISPDEKIAVVVNNEYRVAKIKK</sequence>
<organism evidence="3">
    <name type="scientific">Geobacillus sp. (strain Y4.1MC1)</name>
    <dbReference type="NCBI Taxonomy" id="581103"/>
    <lineage>
        <taxon>Bacteria</taxon>
        <taxon>Bacillati</taxon>
        <taxon>Bacillota</taxon>
        <taxon>Bacilli</taxon>
        <taxon>Bacillales</taxon>
        <taxon>Anoxybacillaceae</taxon>
        <taxon>Geobacillus</taxon>
    </lineage>
</organism>
<keyword evidence="1" id="KW-0732">Signal</keyword>
<dbReference type="NCBIfam" id="NF033433">
    <property type="entry name" value="NisI_immun_dup"/>
    <property type="match status" value="1"/>
</dbReference>
<dbReference type="KEGG" id="gmc:GY4MC1_3550"/>
<evidence type="ECO:0000256" key="1">
    <source>
        <dbReference type="SAM" id="SignalP"/>
    </source>
</evidence>
<reference evidence="3" key="1">
    <citation type="submission" date="2010-10" db="EMBL/GenBank/DDBJ databases">
        <title>Complete sequence of chromosome of Geobacillus sp. Y4.1MC1.</title>
        <authorList>
            <consortium name="US DOE Joint Genome Institute"/>
            <person name="Lucas S."/>
            <person name="Copeland A."/>
            <person name="Lapidus A."/>
            <person name="Cheng J.-F."/>
            <person name="Bruce D."/>
            <person name="Goodwin L."/>
            <person name="Pitluck S."/>
            <person name="Chertkov O."/>
            <person name="Zhang X."/>
            <person name="Detter J.C."/>
            <person name="Han C."/>
            <person name="Tapia R."/>
            <person name="Land M."/>
            <person name="Hauser L."/>
            <person name="Jeffries C."/>
            <person name="Kyrpides N."/>
            <person name="Ivanova N."/>
            <person name="Ovchinnikova G."/>
            <person name="Brumm P."/>
            <person name="Mead D."/>
            <person name="Woyke T."/>
        </authorList>
    </citation>
    <scope>NUCLEOTIDE SEQUENCE [LARGE SCALE GENOMIC DNA]</scope>
    <source>
        <strain evidence="3">Y4.1MC1</strain>
    </source>
</reference>
<dbReference type="EMBL" id="CP002293">
    <property type="protein sequence ID" value="ADP76194.1"/>
    <property type="molecule type" value="Genomic_DNA"/>
</dbReference>
<accession>A0A7U3YIT6</accession>
<dbReference type="AlphaFoldDB" id="A0A7U3YIT6"/>
<evidence type="ECO:0000259" key="2">
    <source>
        <dbReference type="Pfam" id="PF18218"/>
    </source>
</evidence>
<feature type="signal peptide" evidence="1">
    <location>
        <begin position="1"/>
        <end position="20"/>
    </location>
</feature>